<feature type="signal peptide" evidence="2">
    <location>
        <begin position="1"/>
        <end position="20"/>
    </location>
</feature>
<dbReference type="Gene3D" id="2.60.40.420">
    <property type="entry name" value="Cupredoxins - blue copper proteins"/>
    <property type="match status" value="1"/>
</dbReference>
<feature type="chain" id="PRO_5039417596" description="Blue (type 1) copper domain-containing protein" evidence="2">
    <location>
        <begin position="21"/>
        <end position="160"/>
    </location>
</feature>
<keyword evidence="2" id="KW-0732">Signal</keyword>
<evidence type="ECO:0000313" key="3">
    <source>
        <dbReference type="EMBL" id="ERG65426.1"/>
    </source>
</evidence>
<feature type="region of interest" description="Disordered" evidence="1">
    <location>
        <begin position="18"/>
        <end position="72"/>
    </location>
</feature>
<comment type="caution">
    <text evidence="3">The sequence shown here is derived from an EMBL/GenBank/DDBJ whole genome shotgun (WGS) entry which is preliminary data.</text>
</comment>
<proteinExistence type="predicted"/>
<keyword evidence="4" id="KW-1185">Reference proteome</keyword>
<dbReference type="SUPFAM" id="SSF49503">
    <property type="entry name" value="Cupredoxins"/>
    <property type="match status" value="1"/>
</dbReference>
<protein>
    <recommendedName>
        <fullName evidence="5">Blue (type 1) copper domain-containing protein</fullName>
    </recommendedName>
</protein>
<evidence type="ECO:0000313" key="4">
    <source>
        <dbReference type="Proteomes" id="UP000016462"/>
    </source>
</evidence>
<dbReference type="InterPro" id="IPR008972">
    <property type="entry name" value="Cupredoxin"/>
</dbReference>
<dbReference type="EMBL" id="ASHR01000004">
    <property type="protein sequence ID" value="ERG65426.1"/>
    <property type="molecule type" value="Genomic_DNA"/>
</dbReference>
<evidence type="ECO:0000256" key="1">
    <source>
        <dbReference type="SAM" id="MobiDB-lite"/>
    </source>
</evidence>
<gene>
    <name evidence="3" type="ORF">L332_13375</name>
</gene>
<feature type="compositionally biased region" description="Low complexity" evidence="1">
    <location>
        <begin position="31"/>
        <end position="65"/>
    </location>
</feature>
<name>U1MU10_9MICO</name>
<dbReference type="AlphaFoldDB" id="U1MU10"/>
<accession>U1MU10</accession>
<evidence type="ECO:0008006" key="5">
    <source>
        <dbReference type="Google" id="ProtNLM"/>
    </source>
</evidence>
<sequence length="160" mass="15593">MIALTSALALALAGCAGGSAEPTAESAGAQSPGAEGPATEAPAASTPAPGAEPSPGSGAPAEATPLTGVVGTDDDPEAYAIALLDASGAPVESLPAGTYALTFADRSSMHNFRLRGPGVDVATEVAGSDESTVEVTLEPGTYEIVCDPHAGTMRAEIEVT</sequence>
<reference evidence="3 4" key="1">
    <citation type="journal article" date="2013" name="Genome Announc.">
        <title>First draft genome sequence from a member of the genus agrococcus, isolated from modern microbialites.</title>
        <authorList>
            <person name="White R.A.III."/>
            <person name="Grassa C.J."/>
            <person name="Suttle C.A."/>
        </authorList>
    </citation>
    <scope>NUCLEOTIDE SEQUENCE [LARGE SCALE GENOMIC DNA]</scope>
    <source>
        <strain evidence="3 4">RW1</strain>
    </source>
</reference>
<dbReference type="Proteomes" id="UP000016462">
    <property type="component" value="Unassembled WGS sequence"/>
</dbReference>
<evidence type="ECO:0000256" key="2">
    <source>
        <dbReference type="SAM" id="SignalP"/>
    </source>
</evidence>
<organism evidence="3 4">
    <name type="scientific">Agrococcus pavilionensis RW1</name>
    <dbReference type="NCBI Taxonomy" id="1330458"/>
    <lineage>
        <taxon>Bacteria</taxon>
        <taxon>Bacillati</taxon>
        <taxon>Actinomycetota</taxon>
        <taxon>Actinomycetes</taxon>
        <taxon>Micrococcales</taxon>
        <taxon>Microbacteriaceae</taxon>
        <taxon>Agrococcus</taxon>
    </lineage>
</organism>